<evidence type="ECO:0000313" key="3">
    <source>
        <dbReference type="EMBL" id="NUW42729.1"/>
    </source>
</evidence>
<gene>
    <name evidence="3" type="ORF">HT134_21675</name>
</gene>
<dbReference type="EMBL" id="JABWGO010000005">
    <property type="protein sequence ID" value="NUW42729.1"/>
    <property type="molecule type" value="Genomic_DNA"/>
</dbReference>
<sequence length="334" mass="37506">MASPYIELQVGERTVKVTNPDKVYFPEIGVTKRELVEYYVSVGDGVLRALRDRPTNLKRHPDGIHTDAIYQKRMPPKHPDWLRTVTVTFPSGRTADSLRVTEVAAVAYCANLGTVDFHPWQVRAADVEHPDELRVDLDPQPGLGFDAARRAAYLTREVLADLGMTGFVKTSGNRGVHIAVRIEPRWDFVQVRHAGIALARAVEERAPDLVTTAWWKEERGERVFIDFNQNARDRTVVSAYSVRARPAATVSAPLTWEELEDADPADFDVRTMPARFAKLGDVHAAIDDRAYSIEPLLERYAEDGRGDMPYPPNYPKMPGEPRRVQPSKARPGGD</sequence>
<feature type="domain" description="DNA ligase D polymerase" evidence="2">
    <location>
        <begin position="31"/>
        <end position="282"/>
    </location>
</feature>
<protein>
    <submittedName>
        <fullName evidence="3">DNA polymerase domain-containing protein</fullName>
    </submittedName>
</protein>
<feature type="region of interest" description="Disordered" evidence="1">
    <location>
        <begin position="302"/>
        <end position="334"/>
    </location>
</feature>
<dbReference type="NCBIfam" id="TIGR02778">
    <property type="entry name" value="ligD_pol"/>
    <property type="match status" value="1"/>
</dbReference>
<dbReference type="InterPro" id="IPR052171">
    <property type="entry name" value="NHEJ_LigD"/>
</dbReference>
<dbReference type="PANTHER" id="PTHR42705">
    <property type="entry name" value="BIFUNCTIONAL NON-HOMOLOGOUS END JOINING PROTEIN LIGD"/>
    <property type="match status" value="1"/>
</dbReference>
<dbReference type="PANTHER" id="PTHR42705:SF3">
    <property type="entry name" value="ATP-DEPENDENT DNA LIGASE"/>
    <property type="match status" value="1"/>
</dbReference>
<dbReference type="Pfam" id="PF21686">
    <property type="entry name" value="LigD_Prim-Pol"/>
    <property type="match status" value="1"/>
</dbReference>
<proteinExistence type="predicted"/>
<dbReference type="Proteomes" id="UP000546126">
    <property type="component" value="Unassembled WGS sequence"/>
</dbReference>
<dbReference type="CDD" id="cd04865">
    <property type="entry name" value="LigD_Pol_like_2"/>
    <property type="match status" value="1"/>
</dbReference>
<accession>A0A7Y6ITB7</accession>
<dbReference type="AlphaFoldDB" id="A0A7Y6ITB7"/>
<dbReference type="Gene3D" id="3.90.920.10">
    <property type="entry name" value="DNA primase, PRIM domain"/>
    <property type="match status" value="1"/>
</dbReference>
<comment type="caution">
    <text evidence="3">The sequence shown here is derived from an EMBL/GenBank/DDBJ whole genome shotgun (WGS) entry which is preliminary data.</text>
</comment>
<evidence type="ECO:0000259" key="2">
    <source>
        <dbReference type="Pfam" id="PF21686"/>
    </source>
</evidence>
<reference evidence="3 4" key="1">
    <citation type="submission" date="2020-06" db="EMBL/GenBank/DDBJ databases">
        <authorList>
            <person name="Chanama M."/>
        </authorList>
    </citation>
    <scope>NUCLEOTIDE SEQUENCE [LARGE SCALE GENOMIC DNA]</scope>
    <source>
        <strain evidence="3 4">TBRC6557</strain>
    </source>
</reference>
<name>A0A7Y6ITB7_9ACTN</name>
<dbReference type="InterPro" id="IPR014145">
    <property type="entry name" value="LigD_pol_dom"/>
</dbReference>
<evidence type="ECO:0000313" key="4">
    <source>
        <dbReference type="Proteomes" id="UP000546126"/>
    </source>
</evidence>
<organism evidence="3 4">
    <name type="scientific">Nonomuraea rhodomycinica</name>
    <dbReference type="NCBI Taxonomy" id="1712872"/>
    <lineage>
        <taxon>Bacteria</taxon>
        <taxon>Bacillati</taxon>
        <taxon>Actinomycetota</taxon>
        <taxon>Actinomycetes</taxon>
        <taxon>Streptosporangiales</taxon>
        <taxon>Streptosporangiaceae</taxon>
        <taxon>Nonomuraea</taxon>
    </lineage>
</organism>
<keyword evidence="4" id="KW-1185">Reference proteome</keyword>
<evidence type="ECO:0000256" key="1">
    <source>
        <dbReference type="SAM" id="MobiDB-lite"/>
    </source>
</evidence>
<dbReference type="RefSeq" id="WP_175602286.1">
    <property type="nucleotide sequence ID" value="NZ_JABWGO010000005.1"/>
</dbReference>